<evidence type="ECO:0000313" key="3">
    <source>
        <dbReference type="Proteomes" id="UP000176639"/>
    </source>
</evidence>
<keyword evidence="1" id="KW-0732">Signal</keyword>
<proteinExistence type="predicted"/>
<sequence length="120" mass="13769">MKKMPALVIAVLVLLFSSLAETAFAKPIDRFIGQIRTQREFLEINDQKNKKHILYHGDTLVIERDNRNGKMWVIGKYYTDASNEIVSPTNCIIFFQKKEISPAIAAFGVNINERRISPCR</sequence>
<dbReference type="EMBL" id="MEYI01000026">
    <property type="protein sequence ID" value="OGD23840.1"/>
    <property type="molecule type" value="Genomic_DNA"/>
</dbReference>
<dbReference type="Proteomes" id="UP000176639">
    <property type="component" value="Unassembled WGS sequence"/>
</dbReference>
<protein>
    <submittedName>
        <fullName evidence="2">Uncharacterized protein</fullName>
    </submittedName>
</protein>
<name>A0A1F5AZL5_9BACT</name>
<gene>
    <name evidence="2" type="ORF">A2Z10_02800</name>
</gene>
<evidence type="ECO:0000256" key="1">
    <source>
        <dbReference type="SAM" id="SignalP"/>
    </source>
</evidence>
<reference evidence="2 3" key="1">
    <citation type="journal article" date="2016" name="Nat. Commun.">
        <title>Thousands of microbial genomes shed light on interconnected biogeochemical processes in an aquifer system.</title>
        <authorList>
            <person name="Anantharaman K."/>
            <person name="Brown C.T."/>
            <person name="Hug L.A."/>
            <person name="Sharon I."/>
            <person name="Castelle C.J."/>
            <person name="Probst A.J."/>
            <person name="Thomas B.C."/>
            <person name="Singh A."/>
            <person name="Wilkins M.J."/>
            <person name="Karaoz U."/>
            <person name="Brodie E.L."/>
            <person name="Williams K.H."/>
            <person name="Hubbard S.S."/>
            <person name="Banfield J.F."/>
        </authorList>
    </citation>
    <scope>NUCLEOTIDE SEQUENCE [LARGE SCALE GENOMIC DNA]</scope>
</reference>
<dbReference type="AlphaFoldDB" id="A0A1F5AZL5"/>
<organism evidence="2 3">
    <name type="scientific">Candidatus Azambacteria bacterium RBG_16_47_10</name>
    <dbReference type="NCBI Taxonomy" id="1797292"/>
    <lineage>
        <taxon>Bacteria</taxon>
        <taxon>Candidatus Azamiibacteriota</taxon>
    </lineage>
</organism>
<comment type="caution">
    <text evidence="2">The sequence shown here is derived from an EMBL/GenBank/DDBJ whole genome shotgun (WGS) entry which is preliminary data.</text>
</comment>
<feature type="chain" id="PRO_5009517363" evidence="1">
    <location>
        <begin position="26"/>
        <end position="120"/>
    </location>
</feature>
<feature type="signal peptide" evidence="1">
    <location>
        <begin position="1"/>
        <end position="25"/>
    </location>
</feature>
<evidence type="ECO:0000313" key="2">
    <source>
        <dbReference type="EMBL" id="OGD23840.1"/>
    </source>
</evidence>
<accession>A0A1F5AZL5</accession>